<feature type="repeat" description="WD" evidence="3">
    <location>
        <begin position="615"/>
        <end position="657"/>
    </location>
</feature>
<dbReference type="VEuPathDB" id="FungiDB:SPRG_22135"/>
<evidence type="ECO:0000313" key="6">
    <source>
        <dbReference type="EMBL" id="KDO30499.1"/>
    </source>
</evidence>
<dbReference type="STRING" id="695850.A0A067CID0"/>
<keyword evidence="7" id="KW-1185">Reference proteome</keyword>
<dbReference type="CDD" id="cd00200">
    <property type="entry name" value="WD40"/>
    <property type="match status" value="1"/>
</dbReference>
<evidence type="ECO:0000256" key="4">
    <source>
        <dbReference type="SAM" id="Coils"/>
    </source>
</evidence>
<evidence type="ECO:0000256" key="1">
    <source>
        <dbReference type="ARBA" id="ARBA00022574"/>
    </source>
</evidence>
<dbReference type="OrthoDB" id="538223at2759"/>
<dbReference type="PROSITE" id="PS50294">
    <property type="entry name" value="WD_REPEATS_REGION"/>
    <property type="match status" value="3"/>
</dbReference>
<organism evidence="6 7">
    <name type="scientific">Saprolegnia parasitica (strain CBS 223.65)</name>
    <dbReference type="NCBI Taxonomy" id="695850"/>
    <lineage>
        <taxon>Eukaryota</taxon>
        <taxon>Sar</taxon>
        <taxon>Stramenopiles</taxon>
        <taxon>Oomycota</taxon>
        <taxon>Saprolegniomycetes</taxon>
        <taxon>Saprolegniales</taxon>
        <taxon>Saprolegniaceae</taxon>
        <taxon>Saprolegnia</taxon>
    </lineage>
</organism>
<dbReference type="Proteomes" id="UP000030745">
    <property type="component" value="Unassembled WGS sequence"/>
</dbReference>
<evidence type="ECO:0000256" key="5">
    <source>
        <dbReference type="SAM" id="MobiDB-lite"/>
    </source>
</evidence>
<keyword evidence="4" id="KW-0175">Coiled coil</keyword>
<feature type="repeat" description="WD" evidence="3">
    <location>
        <begin position="529"/>
        <end position="561"/>
    </location>
</feature>
<dbReference type="SUPFAM" id="SSF48452">
    <property type="entry name" value="TPR-like"/>
    <property type="match status" value="1"/>
</dbReference>
<keyword evidence="1 3" id="KW-0853">WD repeat</keyword>
<reference evidence="6 7" key="1">
    <citation type="journal article" date="2013" name="PLoS Genet.">
        <title>Distinctive expansion of potential virulence genes in the genome of the oomycete fish pathogen Saprolegnia parasitica.</title>
        <authorList>
            <person name="Jiang R.H."/>
            <person name="de Bruijn I."/>
            <person name="Haas B.J."/>
            <person name="Belmonte R."/>
            <person name="Lobach L."/>
            <person name="Christie J."/>
            <person name="van den Ackerveken G."/>
            <person name="Bottin A."/>
            <person name="Bulone V."/>
            <person name="Diaz-Moreno S.M."/>
            <person name="Dumas B."/>
            <person name="Fan L."/>
            <person name="Gaulin E."/>
            <person name="Govers F."/>
            <person name="Grenville-Briggs L.J."/>
            <person name="Horner N.R."/>
            <person name="Levin J.Z."/>
            <person name="Mammella M."/>
            <person name="Meijer H.J."/>
            <person name="Morris P."/>
            <person name="Nusbaum C."/>
            <person name="Oome S."/>
            <person name="Phillips A.J."/>
            <person name="van Rooyen D."/>
            <person name="Rzeszutek E."/>
            <person name="Saraiva M."/>
            <person name="Secombes C.J."/>
            <person name="Seidl M.F."/>
            <person name="Snel B."/>
            <person name="Stassen J.H."/>
            <person name="Sykes S."/>
            <person name="Tripathy S."/>
            <person name="van den Berg H."/>
            <person name="Vega-Arreguin J.C."/>
            <person name="Wawra S."/>
            <person name="Young S.K."/>
            <person name="Zeng Q."/>
            <person name="Dieguez-Uribeondo J."/>
            <person name="Russ C."/>
            <person name="Tyler B.M."/>
            <person name="van West P."/>
        </authorList>
    </citation>
    <scope>NUCLEOTIDE SEQUENCE [LARGE SCALE GENOMIC DNA]</scope>
    <source>
        <strain evidence="6 7">CBS 223.65</strain>
    </source>
</reference>
<dbReference type="PANTHER" id="PTHR19878:SF8">
    <property type="entry name" value="AUTOPHAGY-RELATED 16, ISOFORM F"/>
    <property type="match status" value="1"/>
</dbReference>
<dbReference type="PRINTS" id="PR00320">
    <property type="entry name" value="GPROTEINBRPT"/>
</dbReference>
<evidence type="ECO:0000313" key="7">
    <source>
        <dbReference type="Proteomes" id="UP000030745"/>
    </source>
</evidence>
<dbReference type="PANTHER" id="PTHR19878">
    <property type="entry name" value="AUTOPHAGY PROTEIN 16-LIKE"/>
    <property type="match status" value="1"/>
</dbReference>
<evidence type="ECO:0000256" key="3">
    <source>
        <dbReference type="PROSITE-ProRule" id="PRU00221"/>
    </source>
</evidence>
<dbReference type="InterPro" id="IPR020472">
    <property type="entry name" value="WD40_PAC1"/>
</dbReference>
<feature type="repeat" description="WD" evidence="3">
    <location>
        <begin position="788"/>
        <end position="820"/>
    </location>
</feature>
<feature type="compositionally biased region" description="Basic residues" evidence="5">
    <location>
        <begin position="327"/>
        <end position="354"/>
    </location>
</feature>
<dbReference type="CDD" id="cd22249">
    <property type="entry name" value="UDM1_RNF168_RNF169-like"/>
    <property type="match status" value="1"/>
</dbReference>
<accession>A0A067CID0</accession>
<dbReference type="Gene3D" id="1.25.40.10">
    <property type="entry name" value="Tetratricopeptide repeat domain"/>
    <property type="match status" value="1"/>
</dbReference>
<keyword evidence="2" id="KW-0677">Repeat</keyword>
<feature type="repeat" description="WD" evidence="3">
    <location>
        <begin position="699"/>
        <end position="740"/>
    </location>
</feature>
<evidence type="ECO:0000256" key="2">
    <source>
        <dbReference type="ARBA" id="ARBA00022737"/>
    </source>
</evidence>
<protein>
    <submittedName>
        <fullName evidence="6">Uncharacterized protein</fullName>
    </submittedName>
</protein>
<dbReference type="AlphaFoldDB" id="A0A067CID0"/>
<dbReference type="GeneID" id="24142518"/>
<dbReference type="SUPFAM" id="SSF50978">
    <property type="entry name" value="WD40 repeat-like"/>
    <property type="match status" value="1"/>
</dbReference>
<dbReference type="EMBL" id="KK583201">
    <property type="protein sequence ID" value="KDO30499.1"/>
    <property type="molecule type" value="Genomic_DNA"/>
</dbReference>
<dbReference type="Pfam" id="PF00400">
    <property type="entry name" value="WD40"/>
    <property type="match status" value="4"/>
</dbReference>
<dbReference type="InterPro" id="IPR001680">
    <property type="entry name" value="WD40_rpt"/>
</dbReference>
<dbReference type="GO" id="GO:0000045">
    <property type="term" value="P:autophagosome assembly"/>
    <property type="evidence" value="ECO:0007669"/>
    <property type="project" value="InterPro"/>
</dbReference>
<dbReference type="Gene3D" id="2.130.10.10">
    <property type="entry name" value="YVTN repeat-like/Quinoprotein amine dehydrogenase"/>
    <property type="match status" value="3"/>
</dbReference>
<feature type="region of interest" description="Disordered" evidence="5">
    <location>
        <begin position="326"/>
        <end position="358"/>
    </location>
</feature>
<dbReference type="KEGG" id="spar:SPRG_22135"/>
<proteinExistence type="predicted"/>
<dbReference type="RefSeq" id="XP_012198889.1">
    <property type="nucleotide sequence ID" value="XM_012343499.1"/>
</dbReference>
<dbReference type="OMA" id="YTKSHER"/>
<name>A0A067CID0_SAPPC</name>
<dbReference type="PROSITE" id="PS50082">
    <property type="entry name" value="WD_REPEATS_2"/>
    <property type="match status" value="4"/>
</dbReference>
<dbReference type="InterPro" id="IPR045160">
    <property type="entry name" value="ATG16"/>
</dbReference>
<dbReference type="InterPro" id="IPR011990">
    <property type="entry name" value="TPR-like_helical_dom_sf"/>
</dbReference>
<gene>
    <name evidence="6" type="ORF">SPRG_22135</name>
</gene>
<dbReference type="InterPro" id="IPR015943">
    <property type="entry name" value="WD40/YVTN_repeat-like_dom_sf"/>
</dbReference>
<sequence>MDAIRAALRLPVQAVAAKEAARDQAFEKRAVDSYGYMFASCAQGAYAYTKSHERVLYALLRRHHTSLRLRGQATTASFVQLHAIAFVAGQYAGSALDISALAPFSLRLRLDTLPVATDAQLIVLQAAVDPMEGLICVHEPNASFPDDAACMLWTPGCKFGGFTFPSTPFAPQRTPSPTAFNDSLVRDPTRHNLYAFDGMLQTFQVPAVTSYIVRPPLYSDDALSYKTLSVQQIRMWAIDRRKRANSLRRDGKVTEAIVEYTSAIEMDPDDGETYYAHLQKVLSLDPAHAMATEKLRGLGRDLSDMATTAAIPDPQRLLHLLQDELKARKKEKKPKKEHKKKDERRRSKERKRRQDRAGLAAMAARLNQRNQRETDSFAALIASYQQMMAQLQYVTSQNQKLHQLQTVPLASPTRTVALKDEQLLQLQRKIYDMDSTGKEMEKEMHVLREELNRQRVRAELAEQETEEFRRRVRELESQLVQKSKMMAELVLQEPELKPVPLRQEAMRRDELPAGGGPSSLVSLQHGKSIRAHATEVNSVCFNGSGKIVFSASSDGTVRAWDAHSCQAKADYRGLGMSQPLICVRVSEDGELVLGTGCDRICQVWRVGTGRIAHTLLGHKGKVYAAEFLLDRTNEVLTGGADRSIRVWDVVSGRNLKSFSCRSTCNDIAVGVGGQFASAHQDAAVRFWDARTKAPIHELSDVHSDQITSVSYASDGYKLLTNSRDNTLKLLDTRTYGELGTYTAPSYVCGFNWSKASLTPDGAYIAAGSTTGAVLIWDALSQQVWRENKDTHTGAVVSCMWSPNGRLLASCDKNGCLVLWE</sequence>
<feature type="coiled-coil region" evidence="4">
    <location>
        <begin position="437"/>
        <end position="492"/>
    </location>
</feature>
<dbReference type="SMART" id="SM00320">
    <property type="entry name" value="WD40"/>
    <property type="match status" value="7"/>
</dbReference>
<dbReference type="InterPro" id="IPR019775">
    <property type="entry name" value="WD40_repeat_CS"/>
</dbReference>
<dbReference type="PROSITE" id="PS00678">
    <property type="entry name" value="WD_REPEATS_1"/>
    <property type="match status" value="1"/>
</dbReference>
<dbReference type="InterPro" id="IPR036322">
    <property type="entry name" value="WD40_repeat_dom_sf"/>
</dbReference>